<keyword evidence="2 3" id="KW-0732">Signal</keyword>
<feature type="chain" id="PRO_5046575727" description="P-type conjugative transfer protein TrbG" evidence="3">
    <location>
        <begin position="22"/>
        <end position="297"/>
    </location>
</feature>
<sequence length="297" mass="32004">MKAIVSALAIVAVASTSAAWGADYAAEPVEQDGAVVAPAVQLTASEQAAVARANQWRTKKAVLRTGPDGKVLFAFGHSQPTLVCAPLQVCDIEFEAGEIVKDVNLGDTVRWKIAPATSGGAGPGEIAHLVVKPNGAGLNTTMIVTTNRRTYSIRLKSVRGPYMDRVGFEYPPDKTVAQARGTGPTGRPVAAGEVYDDRYVASGNAAFKPVRIYNDGVRTVLDMPLYMRSREAPVLHVINSAGEQQVVNYRLQDDRYIVDQVFDRAILVSGVGWSQERVTITRGEQDPVAAFFTRIFN</sequence>
<name>A0ABQ4SKV3_9HYPH</name>
<keyword evidence="5" id="KW-1185">Reference proteome</keyword>
<evidence type="ECO:0008006" key="6">
    <source>
        <dbReference type="Google" id="ProtNLM"/>
    </source>
</evidence>
<protein>
    <recommendedName>
        <fullName evidence="6">P-type conjugative transfer protein TrbG</fullName>
    </recommendedName>
</protein>
<dbReference type="InterPro" id="IPR033645">
    <property type="entry name" value="VirB9/CagX/TrbG_C"/>
</dbReference>
<reference evidence="4" key="1">
    <citation type="journal article" date="2021" name="Front. Microbiol.">
        <title>Comprehensive Comparative Genomics and Phenotyping of Methylobacterium Species.</title>
        <authorList>
            <person name="Alessa O."/>
            <person name="Ogura Y."/>
            <person name="Fujitani Y."/>
            <person name="Takami H."/>
            <person name="Hayashi T."/>
            <person name="Sahin N."/>
            <person name="Tani A."/>
        </authorList>
    </citation>
    <scope>NUCLEOTIDE SEQUENCE</scope>
    <source>
        <strain evidence="4">DSM 17168</strain>
    </source>
</reference>
<evidence type="ECO:0000313" key="4">
    <source>
        <dbReference type="EMBL" id="GJE02375.1"/>
    </source>
</evidence>
<evidence type="ECO:0000256" key="3">
    <source>
        <dbReference type="SAM" id="SignalP"/>
    </source>
</evidence>
<proteinExistence type="inferred from homology"/>
<dbReference type="EMBL" id="BPQQ01000054">
    <property type="protein sequence ID" value="GJE02375.1"/>
    <property type="molecule type" value="Genomic_DNA"/>
</dbReference>
<comment type="similarity">
    <text evidence="1">Belongs to the TrbG/VirB9 family.</text>
</comment>
<accession>A0ABQ4SKV3</accession>
<dbReference type="RefSeq" id="WP_238238435.1">
    <property type="nucleotide sequence ID" value="NZ_BPQQ01000054.1"/>
</dbReference>
<dbReference type="InterPro" id="IPR038161">
    <property type="entry name" value="VirB9/CagX/TrbG_C_sf"/>
</dbReference>
<dbReference type="NCBIfam" id="TIGR02775">
    <property type="entry name" value="TrbG_Ti"/>
    <property type="match status" value="1"/>
</dbReference>
<dbReference type="InterPro" id="IPR014142">
    <property type="entry name" value="TrbG_Ti"/>
</dbReference>
<dbReference type="CDD" id="cd06911">
    <property type="entry name" value="VirB9_CagX_TrbG"/>
    <property type="match status" value="1"/>
</dbReference>
<gene>
    <name evidence="4" type="ORF">GMJLKIPL_4322</name>
</gene>
<dbReference type="Proteomes" id="UP001055153">
    <property type="component" value="Unassembled WGS sequence"/>
</dbReference>
<organism evidence="4 5">
    <name type="scientific">Methylobacterium isbiliense</name>
    <dbReference type="NCBI Taxonomy" id="315478"/>
    <lineage>
        <taxon>Bacteria</taxon>
        <taxon>Pseudomonadati</taxon>
        <taxon>Pseudomonadota</taxon>
        <taxon>Alphaproteobacteria</taxon>
        <taxon>Hyphomicrobiales</taxon>
        <taxon>Methylobacteriaceae</taxon>
        <taxon>Methylobacterium</taxon>
    </lineage>
</organism>
<evidence type="ECO:0000256" key="2">
    <source>
        <dbReference type="ARBA" id="ARBA00022729"/>
    </source>
</evidence>
<reference evidence="4" key="2">
    <citation type="submission" date="2021-08" db="EMBL/GenBank/DDBJ databases">
        <authorList>
            <person name="Tani A."/>
            <person name="Ola A."/>
            <person name="Ogura Y."/>
            <person name="Katsura K."/>
            <person name="Hayashi T."/>
        </authorList>
    </citation>
    <scope>NUCLEOTIDE SEQUENCE</scope>
    <source>
        <strain evidence="4">DSM 17168</strain>
    </source>
</reference>
<dbReference type="Gene3D" id="2.60.40.2500">
    <property type="match status" value="1"/>
</dbReference>
<evidence type="ECO:0000256" key="1">
    <source>
        <dbReference type="ARBA" id="ARBA00006135"/>
    </source>
</evidence>
<comment type="caution">
    <text evidence="4">The sequence shown here is derived from an EMBL/GenBank/DDBJ whole genome shotgun (WGS) entry which is preliminary data.</text>
</comment>
<dbReference type="Pfam" id="PF03524">
    <property type="entry name" value="CagX"/>
    <property type="match status" value="1"/>
</dbReference>
<evidence type="ECO:0000313" key="5">
    <source>
        <dbReference type="Proteomes" id="UP001055153"/>
    </source>
</evidence>
<feature type="signal peptide" evidence="3">
    <location>
        <begin position="1"/>
        <end position="21"/>
    </location>
</feature>
<dbReference type="InterPro" id="IPR010258">
    <property type="entry name" value="Conjugal_tfr_TrbG/VirB9/CagX"/>
</dbReference>